<dbReference type="AlphaFoldDB" id="A0A069DSV3"/>
<dbReference type="GO" id="GO:0046872">
    <property type="term" value="F:metal ion binding"/>
    <property type="evidence" value="ECO:0007669"/>
    <property type="project" value="UniProtKB-KW"/>
</dbReference>
<comment type="similarity">
    <text evidence="1">Belongs to the FAH family.</text>
</comment>
<dbReference type="GO" id="GO:0050163">
    <property type="term" value="F:oxaloacetate tautomerase activity"/>
    <property type="evidence" value="ECO:0007669"/>
    <property type="project" value="UniProtKB-ARBA"/>
</dbReference>
<dbReference type="Gene3D" id="3.90.850.10">
    <property type="entry name" value="Fumarylacetoacetase-like, C-terminal domain"/>
    <property type="match status" value="1"/>
</dbReference>
<dbReference type="InterPro" id="IPR011234">
    <property type="entry name" value="Fumarylacetoacetase-like_C"/>
</dbReference>
<dbReference type="EMBL" id="GBGD01002088">
    <property type="protein sequence ID" value="JAC86801.1"/>
    <property type="molecule type" value="mRNA"/>
</dbReference>
<sequence length="335" mass="37308">MMQLNSLRNICYINKNNFINCKAVLQRNIELSRNKRLFSSTSPSKMRFLQYTCRNNGPQRLGVQLSQDSDIIEISAVTASVPNNLVDFLKGGDEYMEKAKRIIAEAKSVVDPNEVNILAPITKPDKILCVGLNYKSHCDEQKVAHPEEPIFFNKFPSTIVGPTDNVLHPPNSKALDWEIELGIVIGRQCRRVHKADANNYIFGYTVCQDISARDWQSPKKNGGQWLFAKSMDTFCPLGPAVVAKEFVCDPTELKLRCSVNGIVMQEGNTSDMVHDVYNIVSYLSHCITLLPGDVILTGTPSGVGLFRNPRIFLKAGDVIESEITGLGKLCNTIVE</sequence>
<dbReference type="FunFam" id="3.90.850.10:FF:000002">
    <property type="entry name" value="2-hydroxyhepta-2,4-diene-1,7-dioate isomerase"/>
    <property type="match status" value="1"/>
</dbReference>
<evidence type="ECO:0000256" key="1">
    <source>
        <dbReference type="ARBA" id="ARBA00010211"/>
    </source>
</evidence>
<reference evidence="4" key="1">
    <citation type="journal article" date="2015" name="J. Med. Entomol.">
        <title>A Deep Insight Into the Sialotranscriptome of the Chagas Disease Vector, Panstrongylus megistus (Hemiptera: Heteroptera).</title>
        <authorList>
            <person name="Ribeiro J.M."/>
            <person name="Schwarz A."/>
            <person name="Francischetti I.M."/>
        </authorList>
    </citation>
    <scope>NUCLEOTIDE SEQUENCE</scope>
    <source>
        <tissue evidence="4">Salivary glands</tissue>
    </source>
</reference>
<keyword evidence="2" id="KW-0479">Metal-binding</keyword>
<protein>
    <submittedName>
        <fullName evidence="4">Putative fumarylacetoacetate hydralase</fullName>
    </submittedName>
</protein>
<evidence type="ECO:0000313" key="4">
    <source>
        <dbReference type="EMBL" id="JAC86801.1"/>
    </source>
</evidence>
<proteinExistence type="evidence at transcript level"/>
<accession>A0A069DSV3</accession>
<organism evidence="4">
    <name type="scientific">Panstrongylus megistus</name>
    <dbReference type="NCBI Taxonomy" id="65343"/>
    <lineage>
        <taxon>Eukaryota</taxon>
        <taxon>Metazoa</taxon>
        <taxon>Ecdysozoa</taxon>
        <taxon>Arthropoda</taxon>
        <taxon>Hexapoda</taxon>
        <taxon>Insecta</taxon>
        <taxon>Pterygota</taxon>
        <taxon>Neoptera</taxon>
        <taxon>Paraneoptera</taxon>
        <taxon>Hemiptera</taxon>
        <taxon>Heteroptera</taxon>
        <taxon>Panheteroptera</taxon>
        <taxon>Cimicomorpha</taxon>
        <taxon>Reduviidae</taxon>
        <taxon>Triatominae</taxon>
        <taxon>Panstrongylus</taxon>
    </lineage>
</organism>
<dbReference type="GO" id="GO:0006107">
    <property type="term" value="P:oxaloacetate metabolic process"/>
    <property type="evidence" value="ECO:0007669"/>
    <property type="project" value="UniProtKB-ARBA"/>
</dbReference>
<dbReference type="PANTHER" id="PTHR42796">
    <property type="entry name" value="FUMARYLACETOACETATE HYDROLASE DOMAIN-CONTAINING PROTEIN 2A-RELATED"/>
    <property type="match status" value="1"/>
</dbReference>
<dbReference type="Pfam" id="PF01557">
    <property type="entry name" value="FAA_hydrolase"/>
    <property type="match status" value="1"/>
</dbReference>
<dbReference type="SUPFAM" id="SSF56529">
    <property type="entry name" value="FAH"/>
    <property type="match status" value="1"/>
</dbReference>
<evidence type="ECO:0000256" key="2">
    <source>
        <dbReference type="ARBA" id="ARBA00022723"/>
    </source>
</evidence>
<dbReference type="InterPro" id="IPR036663">
    <property type="entry name" value="Fumarylacetoacetase_C_sf"/>
</dbReference>
<name>A0A069DSV3_9HEMI</name>
<evidence type="ECO:0000259" key="3">
    <source>
        <dbReference type="Pfam" id="PF01557"/>
    </source>
</evidence>
<dbReference type="InterPro" id="IPR051121">
    <property type="entry name" value="FAH"/>
</dbReference>
<dbReference type="PANTHER" id="PTHR42796:SF4">
    <property type="entry name" value="FUMARYLACETOACETATE HYDROLASE DOMAIN-CONTAINING PROTEIN 2A"/>
    <property type="match status" value="1"/>
</dbReference>
<feature type="domain" description="Fumarylacetoacetase-like C-terminal" evidence="3">
    <location>
        <begin position="126"/>
        <end position="334"/>
    </location>
</feature>